<organism evidence="2 3">
    <name type="scientific">Cudoniella acicularis</name>
    <dbReference type="NCBI Taxonomy" id="354080"/>
    <lineage>
        <taxon>Eukaryota</taxon>
        <taxon>Fungi</taxon>
        <taxon>Dikarya</taxon>
        <taxon>Ascomycota</taxon>
        <taxon>Pezizomycotina</taxon>
        <taxon>Leotiomycetes</taxon>
        <taxon>Helotiales</taxon>
        <taxon>Tricladiaceae</taxon>
        <taxon>Cudoniella</taxon>
    </lineage>
</organism>
<accession>A0A8H4QNN4</accession>
<proteinExistence type="predicted"/>
<gene>
    <name evidence="2" type="ORF">G7Y89_g15333</name>
</gene>
<evidence type="ECO:0000313" key="2">
    <source>
        <dbReference type="EMBL" id="KAF4614404.1"/>
    </source>
</evidence>
<comment type="caution">
    <text evidence="2">The sequence shown here is derived from an EMBL/GenBank/DDBJ whole genome shotgun (WGS) entry which is preliminary data.</text>
</comment>
<dbReference type="AlphaFoldDB" id="A0A8H4QNN4"/>
<keyword evidence="3" id="KW-1185">Reference proteome</keyword>
<protein>
    <submittedName>
        <fullName evidence="2">Uncharacterized protein</fullName>
    </submittedName>
</protein>
<evidence type="ECO:0000313" key="3">
    <source>
        <dbReference type="Proteomes" id="UP000566819"/>
    </source>
</evidence>
<evidence type="ECO:0000256" key="1">
    <source>
        <dbReference type="SAM" id="MobiDB-lite"/>
    </source>
</evidence>
<reference evidence="2 3" key="1">
    <citation type="submission" date="2020-03" db="EMBL/GenBank/DDBJ databases">
        <title>Draft Genome Sequence of Cudoniella acicularis.</title>
        <authorList>
            <person name="Buettner E."/>
            <person name="Kellner H."/>
        </authorList>
    </citation>
    <scope>NUCLEOTIDE SEQUENCE [LARGE SCALE GENOMIC DNA]</scope>
    <source>
        <strain evidence="2 3">DSM 108380</strain>
    </source>
</reference>
<dbReference type="Proteomes" id="UP000566819">
    <property type="component" value="Unassembled WGS sequence"/>
</dbReference>
<feature type="compositionally biased region" description="Low complexity" evidence="1">
    <location>
        <begin position="35"/>
        <end position="45"/>
    </location>
</feature>
<sequence length="149" mass="16010">MQRPRENCLCLQPPHGLRASLGLLSAAFPTAQTAQQFTSQASNQAPTARLAQDADSQSGPGPRVLLTVSVPLSRRQQPRPAAKIPSNPPRPPVICLSWSMGKVSVSSNPRLILARQLEAEFCPCCPFSRKYVDLTGQLGQLGQLLIAQG</sequence>
<feature type="region of interest" description="Disordered" evidence="1">
    <location>
        <begin position="35"/>
        <end position="64"/>
    </location>
</feature>
<feature type="region of interest" description="Disordered" evidence="1">
    <location>
        <begin position="69"/>
        <end position="88"/>
    </location>
</feature>
<dbReference type="EMBL" id="JAAMPI010002336">
    <property type="protein sequence ID" value="KAF4614404.1"/>
    <property type="molecule type" value="Genomic_DNA"/>
</dbReference>
<name>A0A8H4QNN4_9HELO</name>